<comment type="domain">
    <text evidence="2">Histidine-containing phosphotransfer domain (HPt) contains an active histidine that mediates the phosphotransfer.</text>
</comment>
<dbReference type="AlphaFoldDB" id="A0AAD3P635"/>
<accession>A0AAD3P635</accession>
<keyword evidence="4" id="KW-1185">Reference proteome</keyword>
<dbReference type="InterPro" id="IPR036641">
    <property type="entry name" value="HPT_dom_sf"/>
</dbReference>
<keyword evidence="1 2" id="KW-0902">Two-component regulatory system</keyword>
<proteinExistence type="predicted"/>
<dbReference type="GO" id="GO:0005634">
    <property type="term" value="C:nucleus"/>
    <property type="evidence" value="ECO:0007669"/>
    <property type="project" value="UniProtKB-SubCell"/>
</dbReference>
<organism evidence="3 4">
    <name type="scientific">Nepenthes gracilis</name>
    <name type="common">Slender pitcher plant</name>
    <dbReference type="NCBI Taxonomy" id="150966"/>
    <lineage>
        <taxon>Eukaryota</taxon>
        <taxon>Viridiplantae</taxon>
        <taxon>Streptophyta</taxon>
        <taxon>Embryophyta</taxon>
        <taxon>Tracheophyta</taxon>
        <taxon>Spermatophyta</taxon>
        <taxon>Magnoliopsida</taxon>
        <taxon>eudicotyledons</taxon>
        <taxon>Gunneridae</taxon>
        <taxon>Pentapetalae</taxon>
        <taxon>Caryophyllales</taxon>
        <taxon>Nepenthaceae</taxon>
        <taxon>Nepenthes</taxon>
    </lineage>
</organism>
<reference evidence="3" key="1">
    <citation type="submission" date="2023-05" db="EMBL/GenBank/DDBJ databases">
        <title>Nepenthes gracilis genome sequencing.</title>
        <authorList>
            <person name="Fukushima K."/>
        </authorList>
    </citation>
    <scope>NUCLEOTIDE SEQUENCE</scope>
    <source>
        <strain evidence="3">SING2019-196</strain>
    </source>
</reference>
<dbReference type="PANTHER" id="PTHR28242:SF7">
    <property type="entry name" value="HISTIDINE-CONTAINING PHOSPHOTRANSFER PROTEIN"/>
    <property type="match status" value="1"/>
</dbReference>
<dbReference type="InterPro" id="IPR045871">
    <property type="entry name" value="AHP1-5/YPD1"/>
</dbReference>
<comment type="caution">
    <text evidence="3">The sequence shown here is derived from an EMBL/GenBank/DDBJ whole genome shotgun (WGS) entry which is preliminary data.</text>
</comment>
<keyword evidence="2" id="KW-0932">Cytokinin signaling pathway</keyword>
<dbReference type="Proteomes" id="UP001279734">
    <property type="component" value="Unassembled WGS sequence"/>
</dbReference>
<evidence type="ECO:0000313" key="3">
    <source>
        <dbReference type="EMBL" id="GMG98463.1"/>
    </source>
</evidence>
<comment type="function">
    <text evidence="2">Functions as a two-component phosphorelay mediators between cytokinin sensor histidine kinases and response regulators (B-type ARRs). Plays an important role in propagating cytokinin signal transduction.</text>
</comment>
<protein>
    <recommendedName>
        <fullName evidence="2">Histidine-containing phosphotransfer protein</fullName>
    </recommendedName>
</protein>
<dbReference type="GO" id="GO:0005829">
    <property type="term" value="C:cytosol"/>
    <property type="evidence" value="ECO:0007669"/>
    <property type="project" value="UniProtKB-SubCell"/>
</dbReference>
<dbReference type="GO" id="GO:0043424">
    <property type="term" value="F:protein histidine kinase binding"/>
    <property type="evidence" value="ECO:0007669"/>
    <property type="project" value="UniProtKB-UniRule"/>
</dbReference>
<evidence type="ECO:0000313" key="4">
    <source>
        <dbReference type="Proteomes" id="UP001279734"/>
    </source>
</evidence>
<comment type="subcellular location">
    <subcellularLocation>
        <location evidence="2">Cytoplasm</location>
        <location evidence="2">Cytosol</location>
    </subcellularLocation>
    <subcellularLocation>
        <location evidence="2">Nucleus</location>
    </subcellularLocation>
</comment>
<gene>
    <name evidence="3" type="ORF">Nepgr_000303</name>
</gene>
<evidence type="ECO:0000256" key="1">
    <source>
        <dbReference type="ARBA" id="ARBA00023012"/>
    </source>
</evidence>
<name>A0AAD3P635_NEPGR</name>
<dbReference type="PANTHER" id="PTHR28242">
    <property type="entry name" value="PHOSPHORELAY INTERMEDIATE PROTEIN YPD1"/>
    <property type="match status" value="1"/>
</dbReference>
<dbReference type="EMBL" id="BSYO01000001">
    <property type="protein sequence ID" value="GMG98463.1"/>
    <property type="molecule type" value="Genomic_DNA"/>
</dbReference>
<sequence>MALSLFNACILRSNLPNVDFAKLTALVKKVEEKSSWIGAEHVRLSCDELIQSCYETNKNIFFRALTWMKNEFLKTQDKLDTIAQMELRIIRLKNKQLKK</sequence>
<dbReference type="Gene3D" id="1.20.120.160">
    <property type="entry name" value="HPT domain"/>
    <property type="match status" value="1"/>
</dbReference>
<dbReference type="GO" id="GO:0009736">
    <property type="term" value="P:cytokinin-activated signaling pathway"/>
    <property type="evidence" value="ECO:0007669"/>
    <property type="project" value="UniProtKB-KW"/>
</dbReference>
<dbReference type="GO" id="GO:0009927">
    <property type="term" value="F:histidine phosphotransfer kinase activity"/>
    <property type="evidence" value="ECO:0007669"/>
    <property type="project" value="UniProtKB-UniRule"/>
</dbReference>
<evidence type="ECO:0000256" key="2">
    <source>
        <dbReference type="RuleBase" id="RU369004"/>
    </source>
</evidence>
<dbReference type="SUPFAM" id="SSF47226">
    <property type="entry name" value="Histidine-containing phosphotransfer domain, HPT domain"/>
    <property type="match status" value="1"/>
</dbReference>
<dbReference type="GO" id="GO:0000160">
    <property type="term" value="P:phosphorelay signal transduction system"/>
    <property type="evidence" value="ECO:0007669"/>
    <property type="project" value="UniProtKB-UniRule"/>
</dbReference>